<reference evidence="5 6" key="1">
    <citation type="journal article" date="2018" name="BMC Genomics">
        <title>Comparative genome analyses reveal sequence features reflecting distinct modes of host-adaptation between dicot and monocot powdery mildew.</title>
        <authorList>
            <person name="Wu Y."/>
            <person name="Ma X."/>
            <person name="Pan Z."/>
            <person name="Kale S.D."/>
            <person name="Song Y."/>
            <person name="King H."/>
            <person name="Zhang Q."/>
            <person name="Presley C."/>
            <person name="Deng X."/>
            <person name="Wei C.I."/>
            <person name="Xiao S."/>
        </authorList>
    </citation>
    <scope>NUCLEOTIDE SEQUENCE [LARGE SCALE GENOMIC DNA]</scope>
    <source>
        <strain evidence="5">UMSG3</strain>
    </source>
</reference>
<sequence length="1767" mass="191119">MNGDSYSSNRDSGRHGSSRDHPSLRDERGSERERRRSRSPGHRSSRHSRRDGDIDSYSSSRDYREREREVRYSGRDRRGGGDREWDRDRGSSRRETRRDEDDRPPRRDNRDLFDDRRSGGAARRAVRNDRGDDAIMAQQGRDRKKSPSPPPKKKEPTPDLTDVVPILERKRRLTQWDIKPPGYENVTSEQAKLSGMFPLPGAPRQQPMDPSKLQAFMAQPNGSVTSAALKPSNSRQAKRLLVHNIPPSITEEGIINFFNLQLNGLNVIEGSDPCISAQISKDLSFALIEFKQQNDATVALAMDGIVMENEHPNEVANGFNKGLTIRRPKDYIVPTVTEETPYEPGVISNVVIDTPNKISISNIPLYLTDEQVTELLVSFGELKAFVLVKDSSTEESRGIAFCEYTDPQATDIAIEGLNGMELGEKHLKVQGASIGHTQVSGLEMGVNAMSMLAGTTSTGFEEGRVLQLLNMVTPEELIDNEDYEEICEDVKEECEKYGKVLDMKVPRPTGGSRQSNGIGKIFVKFDTPESAGKALRSLAGRKFADRTVVTTFFSEENYEVSACALTFKKAPAANLNLGNLGRTAFTGDFTGISFYEYEGLSENTLGKNGSQSLLQRMPDGRFASVASSDAGIQAICFLKVNEGKSYRVIVGGDFTDLGGVQSPGIAIFNPETSVVKPLVGLSGQVSALYCDESTNTVYAGGSFKTANSMNAVQLIDGGVFQDLPFDGFNGPVNSITKAPNGNIIFGGSFTGLGNTTVGLSLTDQIVINLSEAKITSGSSSSVPGFNDPFNIVCKSTGRDGLGDTWLLNDNTPGFWRADFGYHFRPTRLRLWNTHFNSRGSRIFRYTAFPINGIMNLTYIDPITKQTNYCTSECPLSDDTNILYQDFHFVNVISMNAFQIDISGWYGNGGGFSGIELTHDDIDSYAINAFNEPACLNTTTISTVSTTGPWSVSPSAQSSSEYLSISSTATESASVVFLPNIRQPGNYSINMYTPGCEQDRTCEGRGRINITGVMSKQGNNGVSFSTEIFQTNNYDKYDQIYFGYIDAISSSFRPSVTITLAPGQDSQNLTIVAQRVGFTLVSPSGGLNGLFEYDPKQLDITPLNTDDISPFDSVGKKLPSGAEVNVLKTFDETTYIGGDFIMEGFNNIFKITNSTPQSLACDGLNGVVRSILINGNSLFVGGNFSDLALGGNKNLSKIATYDTLTNLWSSLGAGVNDAVLEIVPLQMNITKNKPETTIALTGKFTQVLGFDGNPSFITDGFAIWVPSANNWLQNLDIPKLKIDGTLTTAIDLPDGVTLFAGSVTSSQLSAVDVAEINSSGTSLQSFPVKIQQSIMPRFILRPVKSSVSSISNSTEVVAGLFYIRNSNSIVILGGHFSAIDSNGSEVNNLVFIDGAKGDFVSGIGPSLSNDSKILAMEVHKDTLFAGGSLTGIVNGASTRGLISYNLDTSRFEIQPPSLDGDVFSITSRQFTDEVYVGGSFTSAGSLSCPAVCQYSTTNSQWNRIGNGLSGVANKLLWANPNLLIVGGNLTLNDVAASLVTYDTKSLTWSVVAGSESIPGPVNSITKANNDASHLWVSGYALNGTVFLMKFDSKSWTPISHLLGPGTQVKGLQVLGTTSNHASSGLVSSGSILLVTGSIKLPEIGYVSAALFNGSSFQPYILTSSSDGPGSLTQFFAEKEVTFQLKDGNLARGFVVLISLAIALGLIMIILVAGLLVERLRKKEEGYSPAPTSNYERGIPIASRVPPEQLLESISQGGRKKIDNQATYI</sequence>
<dbReference type="GO" id="GO:0006397">
    <property type="term" value="P:mRNA processing"/>
    <property type="evidence" value="ECO:0007669"/>
    <property type="project" value="InterPro"/>
</dbReference>
<dbReference type="Pfam" id="PF20843">
    <property type="entry name" value="Rax2_3"/>
    <property type="match status" value="1"/>
</dbReference>
<keyword evidence="3" id="KW-0812">Transmembrane</keyword>
<feature type="compositionally biased region" description="Polar residues" evidence="2">
    <location>
        <begin position="1"/>
        <end position="10"/>
    </location>
</feature>
<feature type="transmembrane region" description="Helical" evidence="3">
    <location>
        <begin position="1692"/>
        <end position="1715"/>
    </location>
</feature>
<keyword evidence="3" id="KW-1133">Transmembrane helix</keyword>
<dbReference type="FunFam" id="3.30.70.330:FF:000283">
    <property type="entry name" value="U2 snRNP auxiliary factor large subunit"/>
    <property type="match status" value="1"/>
</dbReference>
<dbReference type="Pfam" id="PF20842">
    <property type="entry name" value="Rax2_2"/>
    <property type="match status" value="1"/>
</dbReference>
<dbReference type="Proteomes" id="UP000283383">
    <property type="component" value="Unassembled WGS sequence"/>
</dbReference>
<feature type="domain" description="RRM" evidence="4">
    <location>
        <begin position="238"/>
        <end position="330"/>
    </location>
</feature>
<dbReference type="GO" id="GO:0005634">
    <property type="term" value="C:nucleus"/>
    <property type="evidence" value="ECO:0007669"/>
    <property type="project" value="InterPro"/>
</dbReference>
<dbReference type="InterPro" id="IPR015915">
    <property type="entry name" value="Kelch-typ_b-propeller"/>
</dbReference>
<evidence type="ECO:0000256" key="3">
    <source>
        <dbReference type="SAM" id="Phobius"/>
    </source>
</evidence>
<dbReference type="Pfam" id="PF12768">
    <property type="entry name" value="Rax2"/>
    <property type="match status" value="1"/>
</dbReference>
<evidence type="ECO:0000313" key="6">
    <source>
        <dbReference type="Proteomes" id="UP000283383"/>
    </source>
</evidence>
<dbReference type="SUPFAM" id="SSF117281">
    <property type="entry name" value="Kelch motif"/>
    <property type="match status" value="1"/>
</dbReference>
<feature type="compositionally biased region" description="Basic and acidic residues" evidence="2">
    <location>
        <begin position="11"/>
        <end position="34"/>
    </location>
</feature>
<dbReference type="InterPro" id="IPR000504">
    <property type="entry name" value="RRM_dom"/>
</dbReference>
<protein>
    <submittedName>
        <fullName evidence="5">Putative cellular morphogenesis protein</fullName>
    </submittedName>
</protein>
<evidence type="ECO:0000256" key="2">
    <source>
        <dbReference type="SAM" id="MobiDB-lite"/>
    </source>
</evidence>
<dbReference type="InterPro" id="IPR035979">
    <property type="entry name" value="RBD_domain_sf"/>
</dbReference>
<organism evidence="5 6">
    <name type="scientific">Golovinomyces cichoracearum</name>
    <dbReference type="NCBI Taxonomy" id="62708"/>
    <lineage>
        <taxon>Eukaryota</taxon>
        <taxon>Fungi</taxon>
        <taxon>Dikarya</taxon>
        <taxon>Ascomycota</taxon>
        <taxon>Pezizomycotina</taxon>
        <taxon>Leotiomycetes</taxon>
        <taxon>Erysiphales</taxon>
        <taxon>Erysiphaceae</taxon>
        <taxon>Golovinomyces</taxon>
    </lineage>
</organism>
<evidence type="ECO:0000259" key="4">
    <source>
        <dbReference type="PROSITE" id="PS50102"/>
    </source>
</evidence>
<dbReference type="FunFam" id="3.30.70.330:FF:000097">
    <property type="entry name" value="U2 snRNP auxiliary factor large subunit"/>
    <property type="match status" value="1"/>
</dbReference>
<feature type="domain" description="RRM" evidence="4">
    <location>
        <begin position="464"/>
        <end position="555"/>
    </location>
</feature>
<dbReference type="Gene3D" id="2.120.10.80">
    <property type="entry name" value="Kelch-type beta propeller"/>
    <property type="match status" value="1"/>
</dbReference>
<dbReference type="CDD" id="cd12232">
    <property type="entry name" value="RRM3_U2AF65"/>
    <property type="match status" value="1"/>
</dbReference>
<dbReference type="InterPro" id="IPR012677">
    <property type="entry name" value="Nucleotide-bd_a/b_plait_sf"/>
</dbReference>
<feature type="region of interest" description="Disordered" evidence="2">
    <location>
        <begin position="1"/>
        <end position="163"/>
    </location>
</feature>
<dbReference type="InterPro" id="IPR003954">
    <property type="entry name" value="RRM_euk-type"/>
</dbReference>
<keyword evidence="1" id="KW-0694">RNA-binding</keyword>
<dbReference type="NCBIfam" id="TIGR01642">
    <property type="entry name" value="U2AF_lg"/>
    <property type="match status" value="1"/>
</dbReference>
<dbReference type="STRING" id="62708.A0A420H7J4"/>
<dbReference type="SUPFAM" id="SSF54928">
    <property type="entry name" value="RNA-binding domain, RBD"/>
    <property type="match status" value="2"/>
</dbReference>
<gene>
    <name evidence="5" type="ORF">GcM3_219002</name>
</gene>
<comment type="caution">
    <text evidence="5">The sequence shown here is derived from an EMBL/GenBank/DDBJ whole genome shotgun (WGS) entry which is preliminary data.</text>
</comment>
<dbReference type="SUPFAM" id="SSF101898">
    <property type="entry name" value="NHL repeat"/>
    <property type="match status" value="1"/>
</dbReference>
<feature type="compositionally biased region" description="Basic residues" evidence="2">
    <location>
        <begin position="35"/>
        <end position="49"/>
    </location>
</feature>
<evidence type="ECO:0000313" key="5">
    <source>
        <dbReference type="EMBL" id="RKF53399.1"/>
    </source>
</evidence>
<evidence type="ECO:0000256" key="1">
    <source>
        <dbReference type="PROSITE-ProRule" id="PRU00176"/>
    </source>
</evidence>
<accession>A0A420H7J4</accession>
<dbReference type="GO" id="GO:1902929">
    <property type="term" value="C:plasma membrane of growing cell tip"/>
    <property type="evidence" value="ECO:0007669"/>
    <property type="project" value="TreeGrafter"/>
</dbReference>
<dbReference type="Pfam" id="PF00076">
    <property type="entry name" value="RRM_1"/>
    <property type="match status" value="2"/>
</dbReference>
<dbReference type="GO" id="GO:0003723">
    <property type="term" value="F:RNA binding"/>
    <property type="evidence" value="ECO:0007669"/>
    <property type="project" value="UniProtKB-UniRule"/>
</dbReference>
<dbReference type="InterPro" id="IPR048265">
    <property type="entry name" value="Rax2-like_third"/>
</dbReference>
<dbReference type="SMART" id="SM00360">
    <property type="entry name" value="RRM"/>
    <property type="match status" value="3"/>
</dbReference>
<dbReference type="EMBL" id="MCBQ01021909">
    <property type="protein sequence ID" value="RKF53399.1"/>
    <property type="molecule type" value="Genomic_DNA"/>
</dbReference>
<keyword evidence="3" id="KW-0472">Membrane</keyword>
<dbReference type="CDD" id="cd12231">
    <property type="entry name" value="RRM2_U2AF65"/>
    <property type="match status" value="1"/>
</dbReference>
<dbReference type="PANTHER" id="PTHR31778:SF2">
    <property type="entry name" value="BUD SITE SELECTION PROTEIN RAX2"/>
    <property type="match status" value="1"/>
</dbReference>
<dbReference type="PROSITE" id="PS50102">
    <property type="entry name" value="RRM"/>
    <property type="match status" value="3"/>
</dbReference>
<dbReference type="PANTHER" id="PTHR31778">
    <property type="entry name" value="BUD SITE SELECTION PROTEIN RAX2"/>
    <property type="match status" value="1"/>
</dbReference>
<dbReference type="InterPro" id="IPR048266">
    <property type="entry name" value="Rax2-like_second"/>
</dbReference>
<feature type="compositionally biased region" description="Basic and acidic residues" evidence="2">
    <location>
        <begin position="61"/>
        <end position="118"/>
    </location>
</feature>
<dbReference type="InterPro" id="IPR024982">
    <property type="entry name" value="Rax2-like_C"/>
</dbReference>
<dbReference type="InterPro" id="IPR006529">
    <property type="entry name" value="U2AF_lg"/>
</dbReference>
<keyword evidence="6" id="KW-1185">Reference proteome</keyword>
<dbReference type="SMART" id="SM00361">
    <property type="entry name" value="RRM_1"/>
    <property type="match status" value="1"/>
</dbReference>
<proteinExistence type="predicted"/>
<feature type="domain" description="RRM" evidence="4">
    <location>
        <begin position="356"/>
        <end position="434"/>
    </location>
</feature>
<name>A0A420H7J4_9PEZI</name>
<dbReference type="Gene3D" id="3.30.70.330">
    <property type="match status" value="3"/>
</dbReference>